<keyword evidence="1" id="KW-0472">Membrane</keyword>
<keyword evidence="1" id="KW-1133">Transmembrane helix</keyword>
<sequence length="41" mass="4353">MSRKALRFSAVAVGIGLLLALAWWGWRQGGLALLQLGVGIC</sequence>
<evidence type="ECO:0000313" key="3">
    <source>
        <dbReference type="Proteomes" id="UP000199460"/>
    </source>
</evidence>
<gene>
    <name evidence="2" type="ORF">SAMN05216213_10146</name>
</gene>
<keyword evidence="1" id="KW-0812">Transmembrane</keyword>
<dbReference type="AlphaFoldDB" id="A0A1H0JK15"/>
<dbReference type="Proteomes" id="UP000199460">
    <property type="component" value="Unassembled WGS sequence"/>
</dbReference>
<protein>
    <submittedName>
        <fullName evidence="2">Uncharacterized protein</fullName>
    </submittedName>
</protein>
<reference evidence="3" key="1">
    <citation type="submission" date="2016-10" db="EMBL/GenBank/DDBJ databases">
        <authorList>
            <person name="Varghese N."/>
            <person name="Submissions S."/>
        </authorList>
    </citation>
    <scope>NUCLEOTIDE SEQUENCE [LARGE SCALE GENOMIC DNA]</scope>
    <source>
        <strain evidence="3">JCM 18416</strain>
    </source>
</reference>
<organism evidence="2 3">
    <name type="scientific">Ectopseudomonas guguanensis</name>
    <dbReference type="NCBI Taxonomy" id="1198456"/>
    <lineage>
        <taxon>Bacteria</taxon>
        <taxon>Pseudomonadati</taxon>
        <taxon>Pseudomonadota</taxon>
        <taxon>Gammaproteobacteria</taxon>
        <taxon>Pseudomonadales</taxon>
        <taxon>Pseudomonadaceae</taxon>
        <taxon>Ectopseudomonas</taxon>
    </lineage>
</organism>
<accession>A0A1H0JK15</accession>
<evidence type="ECO:0000313" key="2">
    <source>
        <dbReference type="EMBL" id="SDO43870.1"/>
    </source>
</evidence>
<dbReference type="GeneID" id="300934412"/>
<name>A0A1H0JK15_9GAMM</name>
<keyword evidence="3" id="KW-1185">Reference proteome</keyword>
<feature type="transmembrane region" description="Helical" evidence="1">
    <location>
        <begin position="7"/>
        <end position="26"/>
    </location>
</feature>
<dbReference type="RefSeq" id="WP_279615156.1">
    <property type="nucleotide sequence ID" value="NZ_FNJJ01000001.1"/>
</dbReference>
<proteinExistence type="predicted"/>
<dbReference type="EMBL" id="FNJJ01000001">
    <property type="protein sequence ID" value="SDO43870.1"/>
    <property type="molecule type" value="Genomic_DNA"/>
</dbReference>
<evidence type="ECO:0000256" key="1">
    <source>
        <dbReference type="SAM" id="Phobius"/>
    </source>
</evidence>